<dbReference type="Pfam" id="PF00583">
    <property type="entry name" value="Acetyltransf_1"/>
    <property type="match status" value="1"/>
</dbReference>
<proteinExistence type="predicted"/>
<dbReference type="SUPFAM" id="SSF55729">
    <property type="entry name" value="Acyl-CoA N-acyltransferases (Nat)"/>
    <property type="match status" value="1"/>
</dbReference>
<keyword evidence="1" id="KW-0808">Transferase</keyword>
<evidence type="ECO:0000313" key="4">
    <source>
        <dbReference type="EMBL" id="MBD8525875.1"/>
    </source>
</evidence>
<organism evidence="4 5">
    <name type="scientific">Pseudomarimonas arenosa</name>
    <dbReference type="NCBI Taxonomy" id="2774145"/>
    <lineage>
        <taxon>Bacteria</taxon>
        <taxon>Pseudomonadati</taxon>
        <taxon>Pseudomonadota</taxon>
        <taxon>Gammaproteobacteria</taxon>
        <taxon>Lysobacterales</taxon>
        <taxon>Lysobacteraceae</taxon>
        <taxon>Pseudomarimonas</taxon>
    </lineage>
</organism>
<dbReference type="PANTHER" id="PTHR43877:SF2">
    <property type="entry name" value="AMINOALKYLPHOSPHONATE N-ACETYLTRANSFERASE-RELATED"/>
    <property type="match status" value="1"/>
</dbReference>
<dbReference type="InterPro" id="IPR016181">
    <property type="entry name" value="Acyl_CoA_acyltransferase"/>
</dbReference>
<reference evidence="4 5" key="1">
    <citation type="submission" date="2020-09" db="EMBL/GenBank/DDBJ databases">
        <title>Pseudoxanthomonas sp. CAU 1598 isolated from sand of Yaerae Beach.</title>
        <authorList>
            <person name="Kim W."/>
        </authorList>
    </citation>
    <scope>NUCLEOTIDE SEQUENCE [LARGE SCALE GENOMIC DNA]</scope>
    <source>
        <strain evidence="4 5">CAU 1598</strain>
    </source>
</reference>
<name>A0AAW3ZK92_9GAMM</name>
<keyword evidence="5" id="KW-1185">Reference proteome</keyword>
<evidence type="ECO:0000256" key="1">
    <source>
        <dbReference type="ARBA" id="ARBA00022679"/>
    </source>
</evidence>
<evidence type="ECO:0000256" key="2">
    <source>
        <dbReference type="ARBA" id="ARBA00023315"/>
    </source>
</evidence>
<dbReference type="Gene3D" id="3.40.630.30">
    <property type="match status" value="1"/>
</dbReference>
<dbReference type="AlphaFoldDB" id="A0AAW3ZK92"/>
<dbReference type="PROSITE" id="PS51186">
    <property type="entry name" value="GNAT"/>
    <property type="match status" value="1"/>
</dbReference>
<sequence>MYVEQLSPESAMQLRPAQFDALAGLLQDVVAGGASVGFLAPLSARTARAYWRGVVAALGEELGLWLAYEGEHIVGAVQLAQCSKDNGRHRGEVQKLFVLRTHRGRGIARALIETVERHAVRRGLRLLVLDTEAGSPAERLYRRLGWQEAGMIPDYALSPDGRLHPTVYFYKSLTPHKPLAKDASHNSAAEHVHLVMI</sequence>
<keyword evidence="2" id="KW-0012">Acyltransferase</keyword>
<dbReference type="InterPro" id="IPR000182">
    <property type="entry name" value="GNAT_dom"/>
</dbReference>
<dbReference type="RefSeq" id="WP_192029293.1">
    <property type="nucleotide sequence ID" value="NZ_JACYTR010000013.1"/>
</dbReference>
<accession>A0AAW3ZK92</accession>
<dbReference type="GO" id="GO:0016747">
    <property type="term" value="F:acyltransferase activity, transferring groups other than amino-acyl groups"/>
    <property type="evidence" value="ECO:0007669"/>
    <property type="project" value="InterPro"/>
</dbReference>
<protein>
    <submittedName>
        <fullName evidence="4">GNAT family N-acetyltransferase</fullName>
    </submittedName>
</protein>
<dbReference type="EMBL" id="JACYTR010000013">
    <property type="protein sequence ID" value="MBD8525875.1"/>
    <property type="molecule type" value="Genomic_DNA"/>
</dbReference>
<evidence type="ECO:0000313" key="5">
    <source>
        <dbReference type="Proteomes" id="UP000613768"/>
    </source>
</evidence>
<dbReference type="PANTHER" id="PTHR43877">
    <property type="entry name" value="AMINOALKYLPHOSPHONATE N-ACETYLTRANSFERASE-RELATED-RELATED"/>
    <property type="match status" value="1"/>
</dbReference>
<feature type="domain" description="N-acetyltransferase" evidence="3">
    <location>
        <begin position="12"/>
        <end position="174"/>
    </location>
</feature>
<dbReference type="Proteomes" id="UP000613768">
    <property type="component" value="Unassembled WGS sequence"/>
</dbReference>
<gene>
    <name evidence="4" type="ORF">IFO71_08980</name>
</gene>
<dbReference type="CDD" id="cd04301">
    <property type="entry name" value="NAT_SF"/>
    <property type="match status" value="1"/>
</dbReference>
<comment type="caution">
    <text evidence="4">The sequence shown here is derived from an EMBL/GenBank/DDBJ whole genome shotgun (WGS) entry which is preliminary data.</text>
</comment>
<evidence type="ECO:0000259" key="3">
    <source>
        <dbReference type="PROSITE" id="PS51186"/>
    </source>
</evidence>
<dbReference type="InterPro" id="IPR050832">
    <property type="entry name" value="Bact_Acetyltransf"/>
</dbReference>